<sequence length="394" mass="43454">MIYDGQCGMEEPQPHLRGPTPPRRRPCQTVAAANMRPATSSEELRKRNSTRRTVLQTLARFLRPTGHQSRQGNAASTRPRHRSKKSNCASDEQGCSQVSGRHEAQQGSQLGVAHLGKFAHEKEMPQWLAKALVKNGYVSAHDMIPVLAQLLEHSSGTVRAYLCHPCVQHISKLRREGGFCGYRNIQMLISYIIGAKAFGAEVFGNRVPSVFDIQDLIEAAWDMGHNPQGRIETGGIKGTRKFIGTSEAQALFNSLQIPSPVQSFRDSEDGAAASKLLQAIDHYFKAGCGGNDESKKVQTTSLPPVYLQHQGHSLTVVGIEERKDGRLNLLVFDPSCRDSAVLKRHVGRRVCKDMAGAGDLAEPYRRGAKYLIKQKEFEILCLSSKTRTSASETL</sequence>
<evidence type="ECO:0000256" key="2">
    <source>
        <dbReference type="SAM" id="MobiDB-lite"/>
    </source>
</evidence>
<evidence type="ECO:0000256" key="1">
    <source>
        <dbReference type="ARBA" id="ARBA00022801"/>
    </source>
</evidence>
<feature type="compositionally biased region" description="Polar residues" evidence="2">
    <location>
        <begin position="66"/>
        <end position="76"/>
    </location>
</feature>
<dbReference type="EMBL" id="CP086357">
    <property type="protein sequence ID" value="UNI19191.1"/>
    <property type="molecule type" value="Genomic_DNA"/>
</dbReference>
<feature type="domain" description="UFSP1/2/DUB catalytic" evidence="3">
    <location>
        <begin position="157"/>
        <end position="380"/>
    </location>
</feature>
<dbReference type="Proteomes" id="UP000829364">
    <property type="component" value="Chromosome 4"/>
</dbReference>
<dbReference type="OrthoDB" id="288987at2759"/>
<feature type="compositionally biased region" description="Polar residues" evidence="2">
    <location>
        <begin position="86"/>
        <end position="103"/>
    </location>
</feature>
<dbReference type="KEGG" id="ptkz:JDV02_005395"/>
<keyword evidence="5" id="KW-1185">Reference proteome</keyword>
<dbReference type="RefSeq" id="XP_047842672.1">
    <property type="nucleotide sequence ID" value="XM_047986689.1"/>
</dbReference>
<accession>A0A9Q8VBQ4</accession>
<dbReference type="Pfam" id="PF07910">
    <property type="entry name" value="Peptidase_C78"/>
    <property type="match status" value="1"/>
</dbReference>
<name>A0A9Q8VBQ4_9HYPO</name>
<reference evidence="4" key="1">
    <citation type="submission" date="2021-11" db="EMBL/GenBank/DDBJ databases">
        <title>Purpureocillium_takamizusanense_genome.</title>
        <authorList>
            <person name="Nguyen N.-H."/>
        </authorList>
    </citation>
    <scope>NUCLEOTIDE SEQUENCE</scope>
    <source>
        <strain evidence="4">PT3</strain>
    </source>
</reference>
<keyword evidence="1" id="KW-0378">Hydrolase</keyword>
<organism evidence="4 5">
    <name type="scientific">Purpureocillium takamizusanense</name>
    <dbReference type="NCBI Taxonomy" id="2060973"/>
    <lineage>
        <taxon>Eukaryota</taxon>
        <taxon>Fungi</taxon>
        <taxon>Dikarya</taxon>
        <taxon>Ascomycota</taxon>
        <taxon>Pezizomycotina</taxon>
        <taxon>Sordariomycetes</taxon>
        <taxon>Hypocreomycetidae</taxon>
        <taxon>Hypocreales</taxon>
        <taxon>Ophiocordycipitaceae</taxon>
        <taxon>Purpureocillium</taxon>
    </lineage>
</organism>
<dbReference type="InterPro" id="IPR012462">
    <property type="entry name" value="UFSP1/2_DUB_cat"/>
</dbReference>
<protein>
    <recommendedName>
        <fullName evidence="3">UFSP1/2/DUB catalytic domain-containing protein</fullName>
    </recommendedName>
</protein>
<gene>
    <name evidence="4" type="ORF">JDV02_005395</name>
</gene>
<dbReference type="GeneID" id="72067344"/>
<dbReference type="GO" id="GO:0016787">
    <property type="term" value="F:hydrolase activity"/>
    <property type="evidence" value="ECO:0007669"/>
    <property type="project" value="UniProtKB-KW"/>
</dbReference>
<evidence type="ECO:0000313" key="4">
    <source>
        <dbReference type="EMBL" id="UNI19191.1"/>
    </source>
</evidence>
<proteinExistence type="predicted"/>
<evidence type="ECO:0000313" key="5">
    <source>
        <dbReference type="Proteomes" id="UP000829364"/>
    </source>
</evidence>
<dbReference type="Gene3D" id="3.90.70.130">
    <property type="match status" value="1"/>
</dbReference>
<evidence type="ECO:0000259" key="3">
    <source>
        <dbReference type="Pfam" id="PF07910"/>
    </source>
</evidence>
<dbReference type="AlphaFoldDB" id="A0A9Q8VBQ4"/>
<feature type="region of interest" description="Disordered" evidence="2">
    <location>
        <begin position="1"/>
        <end position="103"/>
    </location>
</feature>